<keyword evidence="5" id="KW-1185">Reference proteome</keyword>
<dbReference type="InterPro" id="IPR050445">
    <property type="entry name" value="Bact_polysacc_biosynth/exp"/>
</dbReference>
<name>A0A562VHC4_9BACT</name>
<dbReference type="GO" id="GO:0004713">
    <property type="term" value="F:protein tyrosine kinase activity"/>
    <property type="evidence" value="ECO:0007669"/>
    <property type="project" value="TreeGrafter"/>
</dbReference>
<dbReference type="InterPro" id="IPR032807">
    <property type="entry name" value="GNVR"/>
</dbReference>
<dbReference type="PANTHER" id="PTHR32309">
    <property type="entry name" value="TYROSINE-PROTEIN KINASE"/>
    <property type="match status" value="1"/>
</dbReference>
<dbReference type="Proteomes" id="UP000319449">
    <property type="component" value="Unassembled WGS sequence"/>
</dbReference>
<dbReference type="EMBL" id="VLLN01000022">
    <property type="protein sequence ID" value="TWJ17326.1"/>
    <property type="molecule type" value="Genomic_DNA"/>
</dbReference>
<gene>
    <name evidence="4" type="ORF">JN12_03102</name>
</gene>
<evidence type="ECO:0000313" key="4">
    <source>
        <dbReference type="EMBL" id="TWJ17326.1"/>
    </source>
</evidence>
<dbReference type="GO" id="GO:0005886">
    <property type="term" value="C:plasma membrane"/>
    <property type="evidence" value="ECO:0007669"/>
    <property type="project" value="TreeGrafter"/>
</dbReference>
<feature type="transmembrane region" description="Helical" evidence="2">
    <location>
        <begin position="454"/>
        <end position="474"/>
    </location>
</feature>
<feature type="transmembrane region" description="Helical" evidence="2">
    <location>
        <begin position="392"/>
        <end position="410"/>
    </location>
</feature>
<evidence type="ECO:0000313" key="5">
    <source>
        <dbReference type="Proteomes" id="UP000319449"/>
    </source>
</evidence>
<protein>
    <submittedName>
        <fullName evidence="4">Polysaccharide chain length determinant protein (PEP-CTERM system associated)</fullName>
    </submittedName>
</protein>
<feature type="transmembrane region" description="Helical" evidence="2">
    <location>
        <begin position="21"/>
        <end position="40"/>
    </location>
</feature>
<comment type="caution">
    <text evidence="4">The sequence shown here is derived from an EMBL/GenBank/DDBJ whole genome shotgun (WGS) entry which is preliminary data.</text>
</comment>
<dbReference type="RefSeq" id="WP_145024393.1">
    <property type="nucleotide sequence ID" value="NZ_VLLN01000022.1"/>
</dbReference>
<organism evidence="4 5">
    <name type="scientific">Geobacter argillaceus</name>
    <dbReference type="NCBI Taxonomy" id="345631"/>
    <lineage>
        <taxon>Bacteria</taxon>
        <taxon>Pseudomonadati</taxon>
        <taxon>Thermodesulfobacteriota</taxon>
        <taxon>Desulfuromonadia</taxon>
        <taxon>Geobacterales</taxon>
        <taxon>Geobacteraceae</taxon>
        <taxon>Geobacter</taxon>
    </lineage>
</organism>
<evidence type="ECO:0000256" key="1">
    <source>
        <dbReference type="SAM" id="Coils"/>
    </source>
</evidence>
<evidence type="ECO:0000256" key="2">
    <source>
        <dbReference type="SAM" id="Phobius"/>
    </source>
</evidence>
<keyword evidence="2" id="KW-0812">Transmembrane</keyword>
<dbReference type="AlphaFoldDB" id="A0A562VHC4"/>
<proteinExistence type="predicted"/>
<keyword evidence="2" id="KW-0472">Membrane</keyword>
<evidence type="ECO:0000259" key="3">
    <source>
        <dbReference type="Pfam" id="PF13807"/>
    </source>
</evidence>
<dbReference type="Pfam" id="PF13807">
    <property type="entry name" value="GNVR"/>
    <property type="match status" value="1"/>
</dbReference>
<dbReference type="OrthoDB" id="5390369at2"/>
<sequence length="493" mass="56165">MNTSEVDYKRYINLFFRFKRLFFITALLIMTGAVVVSYFWPKKFEAKSTVFIEKNVISELVKGIAVTPSMDQTIKVLTYAITSRPLLVKVINELDLLTKKNSDAELENLLNKIQENILVKVKDNNLFIISFNDKNPRIARDFVNTLVRLYIEENISSKREESYGATKFLSEQIGDFKAKLEKADSELSKYKVEKGGVIAIDEAKLFQEINVAQQKLYDIQLRRKHLEGLKPVTQRTSDPLQGNLISLQKRLEELRTQFTDSYPEILKVKGEIEILKEQLKSRKDNGAAVSDPQELGKIEAELAALRSSEESLRRYVATNQSLLKNIPSAKANLEKLETEKRKQKELYDQLMTRHGQSEMSKQMEVQDKSTTFRIVDPAVMPIKPASPNRVKIMFLGIIAGIAGGLGVLLLRDVISNTVKSVDAIKSFGFQVLAVIPRMEDPVVIQLQRRKDLRFYVVVAGYFSFLLCFLAIEALELGYVDKVLEKAGIVERVR</sequence>
<feature type="coiled-coil region" evidence="1">
    <location>
        <begin position="319"/>
        <end position="353"/>
    </location>
</feature>
<dbReference type="PANTHER" id="PTHR32309:SF13">
    <property type="entry name" value="FERRIC ENTEROBACTIN TRANSPORT PROTEIN FEPE"/>
    <property type="match status" value="1"/>
</dbReference>
<keyword evidence="2" id="KW-1133">Transmembrane helix</keyword>
<dbReference type="InterPro" id="IPR014345">
    <property type="entry name" value="XrtA_polysacc_chain"/>
</dbReference>
<keyword evidence="1" id="KW-0175">Coiled coil</keyword>
<reference evidence="4 5" key="1">
    <citation type="submission" date="2019-07" db="EMBL/GenBank/DDBJ databases">
        <title>Genomic Encyclopedia of Archaeal and Bacterial Type Strains, Phase II (KMG-II): from individual species to whole genera.</title>
        <authorList>
            <person name="Goeker M."/>
        </authorList>
    </citation>
    <scope>NUCLEOTIDE SEQUENCE [LARGE SCALE GENOMIC DNA]</scope>
    <source>
        <strain evidence="4 5">ATCC BAA-1139</strain>
    </source>
</reference>
<dbReference type="NCBIfam" id="TIGR03007">
    <property type="entry name" value="pepcterm_ChnLen"/>
    <property type="match status" value="1"/>
</dbReference>
<feature type="domain" description="Tyrosine-protein kinase G-rich" evidence="3">
    <location>
        <begin position="335"/>
        <end position="412"/>
    </location>
</feature>
<accession>A0A562VHC4</accession>